<evidence type="ECO:0000313" key="2">
    <source>
        <dbReference type="Proteomes" id="UP000308197"/>
    </source>
</evidence>
<dbReference type="AlphaFoldDB" id="A0A5C3NYN4"/>
<name>A0A5C3NYN4_9APHY</name>
<evidence type="ECO:0000313" key="1">
    <source>
        <dbReference type="EMBL" id="TFK82556.1"/>
    </source>
</evidence>
<dbReference type="EMBL" id="ML211473">
    <property type="protein sequence ID" value="TFK82556.1"/>
    <property type="molecule type" value="Genomic_DNA"/>
</dbReference>
<keyword evidence="2" id="KW-1185">Reference proteome</keyword>
<dbReference type="Proteomes" id="UP000308197">
    <property type="component" value="Unassembled WGS sequence"/>
</dbReference>
<accession>A0A5C3NYN4</accession>
<gene>
    <name evidence="1" type="ORF">K466DRAFT_297794</name>
</gene>
<protein>
    <submittedName>
        <fullName evidence="1">Uncharacterized protein</fullName>
    </submittedName>
</protein>
<proteinExistence type="predicted"/>
<dbReference type="InParanoid" id="A0A5C3NYN4"/>
<sequence length="194" mass="21236">MVSICQETYLTVQGSSNSHHAPSRVQVCRLRGSNRPIDALHRLGVVVLVALFNPLQRRLRTAGTMERSRTDTAASARWVRNPARPAKGGIHGALALQSLNSRTSQPLVVSTARVDTTDTLAARALYVLGMHPSLIRPIYAQPWSASRSPHSGPPWRTIPGLPIQVRLQSGKLHCISDFRSSRYNSAPQVLGPVR</sequence>
<organism evidence="1 2">
    <name type="scientific">Polyporus arcularius HHB13444</name>
    <dbReference type="NCBI Taxonomy" id="1314778"/>
    <lineage>
        <taxon>Eukaryota</taxon>
        <taxon>Fungi</taxon>
        <taxon>Dikarya</taxon>
        <taxon>Basidiomycota</taxon>
        <taxon>Agaricomycotina</taxon>
        <taxon>Agaricomycetes</taxon>
        <taxon>Polyporales</taxon>
        <taxon>Polyporaceae</taxon>
        <taxon>Polyporus</taxon>
    </lineage>
</organism>
<reference evidence="1 2" key="1">
    <citation type="journal article" date="2019" name="Nat. Ecol. Evol.">
        <title>Megaphylogeny resolves global patterns of mushroom evolution.</title>
        <authorList>
            <person name="Varga T."/>
            <person name="Krizsan K."/>
            <person name="Foldi C."/>
            <person name="Dima B."/>
            <person name="Sanchez-Garcia M."/>
            <person name="Sanchez-Ramirez S."/>
            <person name="Szollosi G.J."/>
            <person name="Szarkandi J.G."/>
            <person name="Papp V."/>
            <person name="Albert L."/>
            <person name="Andreopoulos W."/>
            <person name="Angelini C."/>
            <person name="Antonin V."/>
            <person name="Barry K.W."/>
            <person name="Bougher N.L."/>
            <person name="Buchanan P."/>
            <person name="Buyck B."/>
            <person name="Bense V."/>
            <person name="Catcheside P."/>
            <person name="Chovatia M."/>
            <person name="Cooper J."/>
            <person name="Damon W."/>
            <person name="Desjardin D."/>
            <person name="Finy P."/>
            <person name="Geml J."/>
            <person name="Haridas S."/>
            <person name="Hughes K."/>
            <person name="Justo A."/>
            <person name="Karasinski D."/>
            <person name="Kautmanova I."/>
            <person name="Kiss B."/>
            <person name="Kocsube S."/>
            <person name="Kotiranta H."/>
            <person name="LaButti K.M."/>
            <person name="Lechner B.E."/>
            <person name="Liimatainen K."/>
            <person name="Lipzen A."/>
            <person name="Lukacs Z."/>
            <person name="Mihaltcheva S."/>
            <person name="Morgado L.N."/>
            <person name="Niskanen T."/>
            <person name="Noordeloos M.E."/>
            <person name="Ohm R.A."/>
            <person name="Ortiz-Santana B."/>
            <person name="Ovrebo C."/>
            <person name="Racz N."/>
            <person name="Riley R."/>
            <person name="Savchenko A."/>
            <person name="Shiryaev A."/>
            <person name="Soop K."/>
            <person name="Spirin V."/>
            <person name="Szebenyi C."/>
            <person name="Tomsovsky M."/>
            <person name="Tulloss R.E."/>
            <person name="Uehling J."/>
            <person name="Grigoriev I.V."/>
            <person name="Vagvolgyi C."/>
            <person name="Papp T."/>
            <person name="Martin F.M."/>
            <person name="Miettinen O."/>
            <person name="Hibbett D.S."/>
            <person name="Nagy L.G."/>
        </authorList>
    </citation>
    <scope>NUCLEOTIDE SEQUENCE [LARGE SCALE GENOMIC DNA]</scope>
    <source>
        <strain evidence="1 2">HHB13444</strain>
    </source>
</reference>